<keyword evidence="3" id="KW-1185">Reference proteome</keyword>
<feature type="domain" description="AMP-dependent synthetase/ligase" evidence="1">
    <location>
        <begin position="3"/>
        <end position="380"/>
    </location>
</feature>
<dbReference type="PROSITE" id="PS00455">
    <property type="entry name" value="AMP_BINDING"/>
    <property type="match status" value="1"/>
</dbReference>
<dbReference type="RefSeq" id="WP_163494519.1">
    <property type="nucleotide sequence ID" value="NZ_CP048711.1"/>
</dbReference>
<dbReference type="InterPro" id="IPR020845">
    <property type="entry name" value="AMP-binding_CS"/>
</dbReference>
<dbReference type="EMBL" id="CP048711">
    <property type="protein sequence ID" value="QIB65279.1"/>
    <property type="molecule type" value="Genomic_DNA"/>
</dbReference>
<name>A0A6C0U137_9GAMM</name>
<evidence type="ECO:0000259" key="1">
    <source>
        <dbReference type="Pfam" id="PF00501"/>
    </source>
</evidence>
<evidence type="ECO:0000313" key="2">
    <source>
        <dbReference type="EMBL" id="QIB65279.1"/>
    </source>
</evidence>
<dbReference type="Gene3D" id="3.40.50.12780">
    <property type="entry name" value="N-terminal domain of ligase-like"/>
    <property type="match status" value="1"/>
</dbReference>
<dbReference type="PANTHER" id="PTHR24096:SF420">
    <property type="entry name" value="LONG-CHAIN-FATTY-ACID--COA LIGASE-RELATED"/>
    <property type="match status" value="1"/>
</dbReference>
<sequence length="567" mass="61259">MAQAGAQPGRSFLAQRENGDGDWQHLSFLQAAQGIRAIGQWLLDRKLDQTTPIVVLCGNSIAHALLRFGGMAAGVPVCPVSVNYGRMGGNFERLRHVVELVRPRLLLVEPGAALDPALQALDLTGITVVSETPEALSVAASPFDELLQTAPTARIEYAITHTNPDAHSAYMLTSGSTGRPKAVIHTQRMQATNLHLGYSVLGRALGWDEVMLDWMPWSHVAGSSNLLAAAVFGGTLYIDGGKPMPGLFAMTVRNLAEIAVPYFANVPAGFAMLTDALEQDPALCRTFFSRLRLILYGGAALPQAIQDRLQTLAVEHTGRRIAFTTGYGATETCSGTLVIYYHTEKVGIGLPPPGVEVKLVPTDDRYEILMRGDFLTPGYLHDAAKTAAVFDEEGFYRTGDTARFHDDDQPEQGLVFTGRLAEEFKLGSGTWVAGGQLRASLVDALAPAISDLVLCGENREYLALLGVPNPTGLARIAAQQDLPLAQLQEHPRVTAWLREKLAAHNARHPGQSHAVQRFAFLREPLSPNRHEVSDKGSVNQAMALRNHAGEVEALYGNPPPEQVIALN</sequence>
<evidence type="ECO:0000313" key="3">
    <source>
        <dbReference type="Proteomes" id="UP000477680"/>
    </source>
</evidence>
<dbReference type="PANTHER" id="PTHR24096">
    <property type="entry name" value="LONG-CHAIN-FATTY-ACID--COA LIGASE"/>
    <property type="match status" value="1"/>
</dbReference>
<protein>
    <submittedName>
        <fullName evidence="2">AMP-binding protein</fullName>
    </submittedName>
</protein>
<dbReference type="Pfam" id="PF00501">
    <property type="entry name" value="AMP-binding"/>
    <property type="match status" value="1"/>
</dbReference>
<dbReference type="InterPro" id="IPR000873">
    <property type="entry name" value="AMP-dep_synth/lig_dom"/>
</dbReference>
<dbReference type="GO" id="GO:0016405">
    <property type="term" value="F:CoA-ligase activity"/>
    <property type="evidence" value="ECO:0007669"/>
    <property type="project" value="TreeGrafter"/>
</dbReference>
<proteinExistence type="predicted"/>
<organism evidence="2 3">
    <name type="scientific">Kineobactrum salinum</name>
    <dbReference type="NCBI Taxonomy" id="2708301"/>
    <lineage>
        <taxon>Bacteria</taxon>
        <taxon>Pseudomonadati</taxon>
        <taxon>Pseudomonadota</taxon>
        <taxon>Gammaproteobacteria</taxon>
        <taxon>Cellvibrionales</taxon>
        <taxon>Halieaceae</taxon>
        <taxon>Kineobactrum</taxon>
    </lineage>
</organism>
<dbReference type="Proteomes" id="UP000477680">
    <property type="component" value="Chromosome"/>
</dbReference>
<dbReference type="InterPro" id="IPR042099">
    <property type="entry name" value="ANL_N_sf"/>
</dbReference>
<gene>
    <name evidence="2" type="ORF">G3T16_07545</name>
</gene>
<dbReference type="KEGG" id="kim:G3T16_07545"/>
<reference evidence="2 3" key="1">
    <citation type="submission" date="2020-02" db="EMBL/GenBank/DDBJ databases">
        <title>Genome sequencing for Kineobactrum sp. M2.</title>
        <authorList>
            <person name="Park S.-J."/>
        </authorList>
    </citation>
    <scope>NUCLEOTIDE SEQUENCE [LARGE SCALE GENOMIC DNA]</scope>
    <source>
        <strain evidence="2 3">M2</strain>
    </source>
</reference>
<dbReference type="SUPFAM" id="SSF56801">
    <property type="entry name" value="Acetyl-CoA synthetase-like"/>
    <property type="match status" value="1"/>
</dbReference>
<dbReference type="AlphaFoldDB" id="A0A6C0U137"/>
<accession>A0A6C0U137</accession>